<dbReference type="CDD" id="cd07302">
    <property type="entry name" value="CHD"/>
    <property type="match status" value="1"/>
</dbReference>
<evidence type="ECO:0000313" key="4">
    <source>
        <dbReference type="EMBL" id="MBP1930195.1"/>
    </source>
</evidence>
<dbReference type="EMBL" id="JAGGKT010000001">
    <property type="protein sequence ID" value="MBP1930195.1"/>
    <property type="molecule type" value="Genomic_DNA"/>
</dbReference>
<proteinExistence type="inferred from homology"/>
<keyword evidence="5" id="KW-1185">Reference proteome</keyword>
<evidence type="ECO:0000313" key="5">
    <source>
        <dbReference type="Proteomes" id="UP001519343"/>
    </source>
</evidence>
<dbReference type="PROSITE" id="PS50125">
    <property type="entry name" value="GUANYLATE_CYCLASE_2"/>
    <property type="match status" value="1"/>
</dbReference>
<evidence type="ECO:0000259" key="3">
    <source>
        <dbReference type="PROSITE" id="PS50125"/>
    </source>
</evidence>
<dbReference type="PANTHER" id="PTHR43081">
    <property type="entry name" value="ADENYLATE CYCLASE, TERMINAL-DIFFERENTIATION SPECIFIC-RELATED"/>
    <property type="match status" value="1"/>
</dbReference>
<reference evidence="4 5" key="1">
    <citation type="submission" date="2021-03" db="EMBL/GenBank/DDBJ databases">
        <title>Genomic Encyclopedia of Type Strains, Phase IV (KMG-IV): sequencing the most valuable type-strain genomes for metagenomic binning, comparative biology and taxonomic classification.</title>
        <authorList>
            <person name="Goeker M."/>
        </authorList>
    </citation>
    <scope>NUCLEOTIDE SEQUENCE [LARGE SCALE GENOMIC DNA]</scope>
    <source>
        <strain evidence="4 5">DSM 24738</strain>
    </source>
</reference>
<protein>
    <submittedName>
        <fullName evidence="4">Adenylate cyclase</fullName>
        <ecNumber evidence="4">4.6.1.1</ecNumber>
    </submittedName>
</protein>
<dbReference type="Pfam" id="PF05226">
    <property type="entry name" value="CHASE2"/>
    <property type="match status" value="1"/>
</dbReference>
<dbReference type="InterPro" id="IPR007890">
    <property type="entry name" value="CHASE2"/>
</dbReference>
<keyword evidence="2" id="KW-0812">Transmembrane</keyword>
<dbReference type="SUPFAM" id="SSF55073">
    <property type="entry name" value="Nucleotide cyclase"/>
    <property type="match status" value="1"/>
</dbReference>
<comment type="caution">
    <text evidence="4">The sequence shown here is derived from an EMBL/GenBank/DDBJ whole genome shotgun (WGS) entry which is preliminary data.</text>
</comment>
<dbReference type="PANTHER" id="PTHR43081:SF1">
    <property type="entry name" value="ADENYLATE CYCLASE, TERMINAL-DIFFERENTIATION SPECIFIC"/>
    <property type="match status" value="1"/>
</dbReference>
<feature type="transmembrane region" description="Helical" evidence="2">
    <location>
        <begin position="284"/>
        <end position="302"/>
    </location>
</feature>
<evidence type="ECO:0000256" key="1">
    <source>
        <dbReference type="ARBA" id="ARBA00005381"/>
    </source>
</evidence>
<dbReference type="SMART" id="SM01080">
    <property type="entry name" value="CHASE2"/>
    <property type="match status" value="1"/>
</dbReference>
<comment type="similarity">
    <text evidence="1">Belongs to the adenylyl cyclase class-3 family.</text>
</comment>
<dbReference type="InterPro" id="IPR029787">
    <property type="entry name" value="Nucleotide_cyclase"/>
</dbReference>
<dbReference type="InterPro" id="IPR050697">
    <property type="entry name" value="Adenylyl/Guanylyl_Cyclase_3/4"/>
</dbReference>
<name>A0ABS4GIW3_9BACL</name>
<sequence>MTKIIRHGSIAIIVFLFISLLQWIGFFQSLDNISYDLRMRWSSAQSPDPAIAIIAIDDSSIKELGRWPWSREVHANLIEKLAASPPRVTVFDVLFSEASENPEHDKRLAKAMEKLPGVVLAEYAQFSARSQNQQILAENIVQPIPALQSFAQGHINVIPDHDGSLRKALHHFSYQGTIIPSIDQAAVESYTGFPVNQASVPLDPLNRWSIPYLKASSYPVYSYVDVLKGRIPADQLKDRLVIIGPTAVGLFDHYPTPVASAMDGVEAHAHIMDALLHDRFITPLGWDLLWILLLILLGQFLASRFPLKYGIALALFVAAGYAFLALYLLEFQRLVLTVAGPLFGLFLSFATQIGYHYYAERKERQQVTRLFGRFVAPQVVEEILRVGEDNIKLGGVKRDISILFLDIRGFTPLSEKLSPEEVVDVLNSFFSEITKAIFENGGTLDKFIGDAVMAIFNAPLTVENHELQAVKAAMQIQQSALTIQKEIEKKYGRTVAFGIGIHCGDAVVGNIGAMQRLDYTAIGDNVNLAARLESNAKPNQIIISRQVFEQVNSTDDKISMSSLGKITVKGKSQPIDVFEVHY</sequence>
<dbReference type="EC" id="4.6.1.1" evidence="4"/>
<dbReference type="GO" id="GO:0004016">
    <property type="term" value="F:adenylate cyclase activity"/>
    <property type="evidence" value="ECO:0007669"/>
    <property type="project" value="UniProtKB-EC"/>
</dbReference>
<dbReference type="InterPro" id="IPR001054">
    <property type="entry name" value="A/G_cyclase"/>
</dbReference>
<dbReference type="Proteomes" id="UP001519343">
    <property type="component" value="Unassembled WGS sequence"/>
</dbReference>
<dbReference type="Gene3D" id="3.30.70.1230">
    <property type="entry name" value="Nucleotide cyclase"/>
    <property type="match status" value="1"/>
</dbReference>
<accession>A0ABS4GIW3</accession>
<dbReference type="Pfam" id="PF00211">
    <property type="entry name" value="Guanylate_cyc"/>
    <property type="match status" value="1"/>
</dbReference>
<keyword evidence="2" id="KW-0472">Membrane</keyword>
<gene>
    <name evidence="4" type="ORF">J2Z37_000182</name>
</gene>
<evidence type="ECO:0000256" key="2">
    <source>
        <dbReference type="SAM" id="Phobius"/>
    </source>
</evidence>
<dbReference type="RefSeq" id="WP_209807997.1">
    <property type="nucleotide sequence ID" value="NZ_JAGGKT010000001.1"/>
</dbReference>
<feature type="domain" description="Guanylate cyclase" evidence="3">
    <location>
        <begin position="401"/>
        <end position="533"/>
    </location>
</feature>
<feature type="transmembrane region" description="Helical" evidence="2">
    <location>
        <begin position="335"/>
        <end position="358"/>
    </location>
</feature>
<dbReference type="SMART" id="SM00044">
    <property type="entry name" value="CYCc"/>
    <property type="match status" value="1"/>
</dbReference>
<keyword evidence="4" id="KW-0456">Lyase</keyword>
<keyword evidence="2" id="KW-1133">Transmembrane helix</keyword>
<feature type="transmembrane region" description="Helical" evidence="2">
    <location>
        <begin position="309"/>
        <end position="329"/>
    </location>
</feature>
<organism evidence="4 5">
    <name type="scientific">Ammoniphilus resinae</name>
    <dbReference type="NCBI Taxonomy" id="861532"/>
    <lineage>
        <taxon>Bacteria</taxon>
        <taxon>Bacillati</taxon>
        <taxon>Bacillota</taxon>
        <taxon>Bacilli</taxon>
        <taxon>Bacillales</taxon>
        <taxon>Paenibacillaceae</taxon>
        <taxon>Aneurinibacillus group</taxon>
        <taxon>Ammoniphilus</taxon>
    </lineage>
</organism>